<evidence type="ECO:0000313" key="1">
    <source>
        <dbReference type="EMBL" id="MET4756525.1"/>
    </source>
</evidence>
<dbReference type="EMBL" id="JBEWTB010000002">
    <property type="protein sequence ID" value="MET4756525.1"/>
    <property type="molecule type" value="Genomic_DNA"/>
</dbReference>
<dbReference type="Proteomes" id="UP001549366">
    <property type="component" value="Unassembled WGS sequence"/>
</dbReference>
<accession>A0ABV2SFJ3</accession>
<evidence type="ECO:0000313" key="2">
    <source>
        <dbReference type="Proteomes" id="UP001549366"/>
    </source>
</evidence>
<organism evidence="1 2">
    <name type="scientific">Endozoicomonas lisbonensis</name>
    <dbReference type="NCBI Taxonomy" id="3120522"/>
    <lineage>
        <taxon>Bacteria</taxon>
        <taxon>Pseudomonadati</taxon>
        <taxon>Pseudomonadota</taxon>
        <taxon>Gammaproteobacteria</taxon>
        <taxon>Oceanospirillales</taxon>
        <taxon>Endozoicomonadaceae</taxon>
        <taxon>Endozoicomonas</taxon>
    </lineage>
</organism>
<keyword evidence="2" id="KW-1185">Reference proteome</keyword>
<name>A0ABV2SFJ3_9GAMM</name>
<protein>
    <recommendedName>
        <fullName evidence="3">Primosomal replication protein PriB/PriC domain protein</fullName>
    </recommendedName>
</protein>
<evidence type="ECO:0008006" key="3">
    <source>
        <dbReference type="Google" id="ProtNLM"/>
    </source>
</evidence>
<gene>
    <name evidence="1" type="ORF">V5J35_001717</name>
</gene>
<sequence>MSKEQEMIDRYLQAEMDLLEGKDVSFNGRRMTMENLSEIRQGRHEWERRLQAKKGVKRHSYGKINW</sequence>
<dbReference type="RefSeq" id="WP_354010861.1">
    <property type="nucleotide sequence ID" value="NZ_JBEWTA010000001.1"/>
</dbReference>
<proteinExistence type="predicted"/>
<reference evidence="1 2" key="1">
    <citation type="submission" date="2024-06" db="EMBL/GenBank/DDBJ databases">
        <title>Genomic Encyclopedia of Type Strains, Phase V (KMG-V): Genome sequencing to study the core and pangenomes of soil and plant-associated prokaryotes.</title>
        <authorList>
            <person name="Whitman W."/>
        </authorList>
    </citation>
    <scope>NUCLEOTIDE SEQUENCE [LARGE SCALE GENOMIC DNA]</scope>
    <source>
        <strain evidence="1 2">NE40</strain>
    </source>
</reference>
<comment type="caution">
    <text evidence="1">The sequence shown here is derived from an EMBL/GenBank/DDBJ whole genome shotgun (WGS) entry which is preliminary data.</text>
</comment>